<dbReference type="CDD" id="cd07987">
    <property type="entry name" value="LPLAT_MGAT-like"/>
    <property type="match status" value="1"/>
</dbReference>
<keyword evidence="5" id="KW-1185">Reference proteome</keyword>
<proteinExistence type="inferred from homology"/>
<evidence type="ECO:0000256" key="1">
    <source>
        <dbReference type="ARBA" id="ARBA00005420"/>
    </source>
</evidence>
<dbReference type="PANTHER" id="PTHR22753:SF42">
    <property type="entry name" value="SERINE AMINOPEPTIDASE S33 DOMAIN-CONTAINING PROTEIN"/>
    <property type="match status" value="1"/>
</dbReference>
<evidence type="ECO:0000313" key="5">
    <source>
        <dbReference type="Proteomes" id="UP000823674"/>
    </source>
</evidence>
<organism evidence="4 5">
    <name type="scientific">Brassica rapa subsp. trilocularis</name>
    <dbReference type="NCBI Taxonomy" id="1813537"/>
    <lineage>
        <taxon>Eukaryota</taxon>
        <taxon>Viridiplantae</taxon>
        <taxon>Streptophyta</taxon>
        <taxon>Embryophyta</taxon>
        <taxon>Tracheophyta</taxon>
        <taxon>Spermatophyta</taxon>
        <taxon>Magnoliopsida</taxon>
        <taxon>eudicotyledons</taxon>
        <taxon>Gunneridae</taxon>
        <taxon>Pentapetalae</taxon>
        <taxon>rosids</taxon>
        <taxon>malvids</taxon>
        <taxon>Brassicales</taxon>
        <taxon>Brassicaceae</taxon>
        <taxon>Brassiceae</taxon>
        <taxon>Brassica</taxon>
    </lineage>
</organism>
<dbReference type="InterPro" id="IPR007130">
    <property type="entry name" value="DAGAT"/>
</dbReference>
<dbReference type="Pfam" id="PF03982">
    <property type="entry name" value="DAGAT"/>
    <property type="match status" value="1"/>
</dbReference>
<evidence type="ECO:0000256" key="2">
    <source>
        <dbReference type="ARBA" id="ARBA00022679"/>
    </source>
</evidence>
<evidence type="ECO:0000256" key="3">
    <source>
        <dbReference type="ARBA" id="ARBA00023315"/>
    </source>
</evidence>
<keyword evidence="3" id="KW-0012">Acyltransferase</keyword>
<accession>A0ABQ7LU17</accession>
<dbReference type="SUPFAM" id="SSF53474">
    <property type="entry name" value="alpha/beta-Hydrolases"/>
    <property type="match status" value="1"/>
</dbReference>
<keyword evidence="2" id="KW-0808">Transferase</keyword>
<evidence type="ECO:0008006" key="6">
    <source>
        <dbReference type="Google" id="ProtNLM"/>
    </source>
</evidence>
<name>A0ABQ7LU17_BRACM</name>
<evidence type="ECO:0000313" key="4">
    <source>
        <dbReference type="EMBL" id="KAG5388686.1"/>
    </source>
</evidence>
<dbReference type="InterPro" id="IPR029058">
    <property type="entry name" value="AB_hydrolase_fold"/>
</dbReference>
<dbReference type="Gene3D" id="3.40.50.1820">
    <property type="entry name" value="alpha/beta hydrolase"/>
    <property type="match status" value="1"/>
</dbReference>
<comment type="caution">
    <text evidence="4">The sequence shown here is derived from an EMBL/GenBank/DDBJ whole genome shotgun (WGS) entry which is preliminary data.</text>
</comment>
<dbReference type="Proteomes" id="UP000823674">
    <property type="component" value="Chromosome A08"/>
</dbReference>
<dbReference type="EMBL" id="JADBGQ010000007">
    <property type="protein sequence ID" value="KAG5388686.1"/>
    <property type="molecule type" value="Genomic_DNA"/>
</dbReference>
<comment type="similarity">
    <text evidence="1">Belongs to the diacylglycerol acyltransferase family.</text>
</comment>
<gene>
    <name evidence="4" type="primary">A08p009970.1_BraROA</name>
    <name evidence="4" type="ORF">IGI04_030227</name>
</gene>
<reference evidence="4 5" key="1">
    <citation type="submission" date="2021-03" db="EMBL/GenBank/DDBJ databases">
        <authorList>
            <person name="King G.J."/>
            <person name="Bancroft I."/>
            <person name="Baten A."/>
            <person name="Bloomfield J."/>
            <person name="Borpatragohain P."/>
            <person name="He Z."/>
            <person name="Irish N."/>
            <person name="Irwin J."/>
            <person name="Liu K."/>
            <person name="Mauleon R.P."/>
            <person name="Moore J."/>
            <person name="Morris R."/>
            <person name="Ostergaard L."/>
            <person name="Wang B."/>
            <person name="Wells R."/>
        </authorList>
    </citation>
    <scope>NUCLEOTIDE SEQUENCE [LARGE SCALE GENOMIC DNA]</scope>
    <source>
        <strain evidence="4">R-o-18</strain>
        <tissue evidence="4">Leaf</tissue>
    </source>
</reference>
<protein>
    <recommendedName>
        <fullName evidence="6">Serine aminopeptidase S33 domain-containing protein</fullName>
    </recommendedName>
</protein>
<dbReference type="PANTHER" id="PTHR22753">
    <property type="entry name" value="TRANSMEMBRANE PROTEIN 68"/>
    <property type="match status" value="1"/>
</dbReference>
<sequence length="997" mass="112447">MYVGGLCSMAITDRICPIISSVSTRAYNLDFFYRNSIQRSTSVAYGPRLRGKVKGTVNPYSFSEAAQPEVRKSLNDFFVEAGDFLSTDGGPPRWFSPLECGARAPKSPLLLYVPGIDGTGLGLIRHHRRLGEIFDIWCLHFPVSDRTPSRDIVKLIERTVRSEYHRFPNRPIYIVGESIGACLALDVAASNPDIDLVLILANPVTRFNNFILQPLSGLLEFLPDQVPILIEENFGFKHGYPLATILETILNGADVAQIGRGIFGDFFATSANLSTLIRILPKGTLLWKLHLLKSASASLNSHMYTVKAQTLILLSGRNQWLLNKEDIERLLCTLPKCELRKFKNNGQFLFLEDGVDLVTIVKFAYFYRRGKTLDYVSDYIMPTPFEFKEFEESQKLVTAAISPAFFSTLENGTIVRSLAGIPSEGPVIYVGNHMLLGIELLQLAIHLLKEKNIMLRGLAHPMMFSKTVGSKLPDMQMFDSVRIGGAVPVSSLNFYKLLRSKAHVLLYPGGVREALHRKGEEYKLFWPQHSEFVRIASKFGAKIIPFGVVGEDDLCQMVLDYNDQMKIRFIKNFIQEITQDATKLRNGEEGELGNQDLHVPGIIPKIPGRLYVHFGKPIETEGKRKELNDKERAHDVYLQVKSEVERCMTYLKMQRESDPYRNIFPRFLFSASHGFSSQIPTFDLYQAFENYGGEDESKTNQRGKVCYEMLISLHELPPLAHVSALILLYSYVLTSCEGRLAAVHNQPATTINNVRRLAAVHNQPATAINDVRISYVYERRSLVTRDTTVGLVVVVHLEMAKRSYWIHHHSIVCVNVSKAVRERRQRIATSRFGVVDAVPQLSRPVVTRLRGQKFVYGCMLPSTNLVVPCLQRIRIKLNLFGVLCLGPWTSGLVSHTSLSDSAVIDLSFCAISGETGEYMIFGWIGATGRFIRILFGLRIRGDGGLPDVQQMCDVEVCHITQWSIDFFSRYSEVVQEWIYDVFATTQFQDIIPRVSDA</sequence>